<dbReference type="InterPro" id="IPR005123">
    <property type="entry name" value="Oxoglu/Fe-dep_dioxygenase_dom"/>
</dbReference>
<dbReference type="InterPro" id="IPR027450">
    <property type="entry name" value="AlkB-like"/>
</dbReference>
<keyword evidence="7" id="KW-0408">Iron</keyword>
<dbReference type="AlphaFoldDB" id="A0A2S5KKX0"/>
<dbReference type="InterPro" id="IPR037151">
    <property type="entry name" value="AlkB-like_sf"/>
</dbReference>
<evidence type="ECO:0000256" key="2">
    <source>
        <dbReference type="ARBA" id="ARBA00022723"/>
    </source>
</evidence>
<comment type="cofactor">
    <cofactor evidence="1">
        <name>Fe(2+)</name>
        <dbReference type="ChEBI" id="CHEBI:29033"/>
    </cofactor>
</comment>
<dbReference type="GO" id="GO:0006307">
    <property type="term" value="P:DNA alkylation repair"/>
    <property type="evidence" value="ECO:0007669"/>
    <property type="project" value="InterPro"/>
</dbReference>
<dbReference type="InterPro" id="IPR032854">
    <property type="entry name" value="ALKBH3"/>
</dbReference>
<dbReference type="Pfam" id="PF13532">
    <property type="entry name" value="2OG-FeII_Oxy_2"/>
    <property type="match status" value="1"/>
</dbReference>
<dbReference type="GO" id="GO:0051213">
    <property type="term" value="F:dioxygenase activity"/>
    <property type="evidence" value="ECO:0007669"/>
    <property type="project" value="UniProtKB-KW"/>
</dbReference>
<dbReference type="GO" id="GO:0140097">
    <property type="term" value="F:catalytic activity, acting on DNA"/>
    <property type="evidence" value="ECO:0007669"/>
    <property type="project" value="UniProtKB-ARBA"/>
</dbReference>
<dbReference type="GO" id="GO:0016787">
    <property type="term" value="F:hydrolase activity"/>
    <property type="evidence" value="ECO:0007669"/>
    <property type="project" value="UniProtKB-ARBA"/>
</dbReference>
<evidence type="ECO:0000259" key="9">
    <source>
        <dbReference type="PROSITE" id="PS51471"/>
    </source>
</evidence>
<evidence type="ECO:0000256" key="6">
    <source>
        <dbReference type="ARBA" id="ARBA00023002"/>
    </source>
</evidence>
<evidence type="ECO:0000256" key="3">
    <source>
        <dbReference type="ARBA" id="ARBA00022763"/>
    </source>
</evidence>
<organism evidence="10 11">
    <name type="scientific">Proteobacteria bacterium 228</name>
    <dbReference type="NCBI Taxonomy" id="2083153"/>
    <lineage>
        <taxon>Bacteria</taxon>
        <taxon>Pseudomonadati</taxon>
        <taxon>Pseudomonadota</taxon>
    </lineage>
</organism>
<keyword evidence="6" id="KW-0560">Oxidoreductase</keyword>
<keyword evidence="5 10" id="KW-0223">Dioxygenase</keyword>
<dbReference type="FunFam" id="2.60.120.590:FF:000004">
    <property type="entry name" value="DNA oxidative demethylase ALKBH2"/>
    <property type="match status" value="1"/>
</dbReference>
<dbReference type="OrthoDB" id="190276at2"/>
<name>A0A2S5KKX0_9PROT</name>
<sequence>MSSPNLQLPLLETGILPALPEGFLYIPDFLSRQWADELLAQLLQETFWSQPRIRIYGQWHPIPRLQAWMGDSGSSYTYSGLVQTPLPWHPAVALLNAELTDTPLDIGAALPPLRFNSVLLNCYRDGKDAMGWHSDDEAELGPTPVIASISLGEPRRFALRRKGGSKMAHAWELAHGSLLIMYGNSQRDWQHAIPRSARHQQSRINLTFRTIHPSLHGSEPQSE</sequence>
<evidence type="ECO:0000313" key="11">
    <source>
        <dbReference type="Proteomes" id="UP000238196"/>
    </source>
</evidence>
<dbReference type="SUPFAM" id="SSF51197">
    <property type="entry name" value="Clavaminate synthase-like"/>
    <property type="match status" value="1"/>
</dbReference>
<gene>
    <name evidence="10" type="ORF">C4K68_20590</name>
</gene>
<protein>
    <submittedName>
        <fullName evidence="10">Alpha-ketoglutarate-dependent dioxygenase AlkB</fullName>
    </submittedName>
</protein>
<dbReference type="Proteomes" id="UP000238196">
    <property type="component" value="Unassembled WGS sequence"/>
</dbReference>
<proteinExistence type="predicted"/>
<dbReference type="EMBL" id="PRLP01000093">
    <property type="protein sequence ID" value="PPC75448.1"/>
    <property type="molecule type" value="Genomic_DNA"/>
</dbReference>
<dbReference type="PANTHER" id="PTHR31212:SF4">
    <property type="entry name" value="ALPHA-KETOGLUTARATE-DEPENDENT DIOXYGENASE ALKB HOMOLOG 3"/>
    <property type="match status" value="1"/>
</dbReference>
<evidence type="ECO:0000256" key="7">
    <source>
        <dbReference type="ARBA" id="ARBA00023004"/>
    </source>
</evidence>
<evidence type="ECO:0000256" key="8">
    <source>
        <dbReference type="ARBA" id="ARBA00023204"/>
    </source>
</evidence>
<reference evidence="10 11" key="1">
    <citation type="submission" date="2018-02" db="EMBL/GenBank/DDBJ databases">
        <title>novel marine gammaproteobacteria from coastal saline agro ecosystem.</title>
        <authorList>
            <person name="Krishnan R."/>
            <person name="Ramesh Kumar N."/>
        </authorList>
    </citation>
    <scope>NUCLEOTIDE SEQUENCE [LARGE SCALE GENOMIC DNA]</scope>
    <source>
        <strain evidence="10 11">228</strain>
    </source>
</reference>
<keyword evidence="8" id="KW-0234">DNA repair</keyword>
<evidence type="ECO:0000256" key="1">
    <source>
        <dbReference type="ARBA" id="ARBA00001954"/>
    </source>
</evidence>
<evidence type="ECO:0000256" key="4">
    <source>
        <dbReference type="ARBA" id="ARBA00022842"/>
    </source>
</evidence>
<accession>A0A2S5KKX0</accession>
<keyword evidence="3" id="KW-0227">DNA damage</keyword>
<dbReference type="GO" id="GO:0046872">
    <property type="term" value="F:metal ion binding"/>
    <property type="evidence" value="ECO:0007669"/>
    <property type="project" value="UniProtKB-KW"/>
</dbReference>
<keyword evidence="2" id="KW-0479">Metal-binding</keyword>
<dbReference type="GO" id="GO:0032451">
    <property type="term" value="F:demethylase activity"/>
    <property type="evidence" value="ECO:0007669"/>
    <property type="project" value="UniProtKB-ARBA"/>
</dbReference>
<dbReference type="GO" id="GO:0016705">
    <property type="term" value="F:oxidoreductase activity, acting on paired donors, with incorporation or reduction of molecular oxygen"/>
    <property type="evidence" value="ECO:0007669"/>
    <property type="project" value="UniProtKB-ARBA"/>
</dbReference>
<evidence type="ECO:0000313" key="10">
    <source>
        <dbReference type="EMBL" id="PPC75448.1"/>
    </source>
</evidence>
<keyword evidence="4" id="KW-0460">Magnesium</keyword>
<evidence type="ECO:0000256" key="5">
    <source>
        <dbReference type="ARBA" id="ARBA00022964"/>
    </source>
</evidence>
<dbReference type="PROSITE" id="PS51471">
    <property type="entry name" value="FE2OG_OXY"/>
    <property type="match status" value="1"/>
</dbReference>
<dbReference type="PANTHER" id="PTHR31212">
    <property type="entry name" value="ALPHA-KETOGLUTARATE-DEPENDENT DIOXYGENASE ALKB HOMOLOG 3"/>
    <property type="match status" value="1"/>
</dbReference>
<comment type="caution">
    <text evidence="10">The sequence shown here is derived from an EMBL/GenBank/DDBJ whole genome shotgun (WGS) entry which is preliminary data.</text>
</comment>
<feature type="domain" description="Fe2OG dioxygenase" evidence="9">
    <location>
        <begin position="114"/>
        <end position="212"/>
    </location>
</feature>
<dbReference type="Gene3D" id="2.60.120.590">
    <property type="entry name" value="Alpha-ketoglutarate-dependent dioxygenase AlkB-like"/>
    <property type="match status" value="1"/>
</dbReference>